<protein>
    <submittedName>
        <fullName evidence="1">Uncharacterized protein</fullName>
    </submittedName>
</protein>
<dbReference type="Proteomes" id="UP000027586">
    <property type="component" value="Unassembled WGS sequence"/>
</dbReference>
<organism evidence="1 2">
    <name type="scientific">Lichtheimia corymbifera JMRC:FSU:9682</name>
    <dbReference type="NCBI Taxonomy" id="1263082"/>
    <lineage>
        <taxon>Eukaryota</taxon>
        <taxon>Fungi</taxon>
        <taxon>Fungi incertae sedis</taxon>
        <taxon>Mucoromycota</taxon>
        <taxon>Mucoromycotina</taxon>
        <taxon>Mucoromycetes</taxon>
        <taxon>Mucorales</taxon>
        <taxon>Lichtheimiaceae</taxon>
        <taxon>Lichtheimia</taxon>
    </lineage>
</organism>
<dbReference type="AlphaFoldDB" id="A0A068RJA1"/>
<accession>A0A068RJA1</accession>
<name>A0A068RJA1_9FUNG</name>
<dbReference type="VEuPathDB" id="FungiDB:LCOR_01472.1"/>
<dbReference type="EMBL" id="CBTN010000004">
    <property type="protein sequence ID" value="CDH49737.1"/>
    <property type="molecule type" value="Genomic_DNA"/>
</dbReference>
<reference evidence="1" key="1">
    <citation type="submission" date="2013-08" db="EMBL/GenBank/DDBJ databases">
        <title>Gene expansion shapes genome architecture in the human pathogen Lichtheimia corymbifera: an evolutionary genomics analysis in the ancient terrestrial Mucorales (Mucoromycotina).</title>
        <authorList>
            <person name="Schwartze V.U."/>
            <person name="Winter S."/>
            <person name="Shelest E."/>
            <person name="Marcet-Houben M."/>
            <person name="Horn F."/>
            <person name="Wehner S."/>
            <person name="Hoffmann K."/>
            <person name="Riege K."/>
            <person name="Sammeth M."/>
            <person name="Nowrousian M."/>
            <person name="Valiante V."/>
            <person name="Linde J."/>
            <person name="Jacobsen I.D."/>
            <person name="Marz M."/>
            <person name="Brakhage A.A."/>
            <person name="Gabaldon T."/>
            <person name="Bocker S."/>
            <person name="Voigt K."/>
        </authorList>
    </citation>
    <scope>NUCLEOTIDE SEQUENCE [LARGE SCALE GENOMIC DNA]</scope>
    <source>
        <strain evidence="1">FSU 9682</strain>
    </source>
</reference>
<evidence type="ECO:0000313" key="2">
    <source>
        <dbReference type="Proteomes" id="UP000027586"/>
    </source>
</evidence>
<gene>
    <name evidence="1" type="ORF">LCOR_01472.1</name>
</gene>
<keyword evidence="2" id="KW-1185">Reference proteome</keyword>
<evidence type="ECO:0000313" key="1">
    <source>
        <dbReference type="EMBL" id="CDH49737.1"/>
    </source>
</evidence>
<comment type="caution">
    <text evidence="1">The sequence shown here is derived from an EMBL/GenBank/DDBJ whole genome shotgun (WGS) entry which is preliminary data.</text>
</comment>
<sequence>MLGVNRPKSWYPKTLSRYGVFVSRNQLPPRSALEAVPLNFTVRASQQNLHACLLKESDITFEYEDTYQPVPEELHVAAFTLPITNTSMQIFAKWPGSSSTHPSSSPCTAMLDDLKLSPPPMV</sequence>
<proteinExistence type="predicted"/>